<keyword evidence="3" id="KW-1185">Reference proteome</keyword>
<evidence type="ECO:0000313" key="2">
    <source>
        <dbReference type="EMBL" id="MDG3003208.1"/>
    </source>
</evidence>
<organism evidence="2 3">
    <name type="scientific">Paludisphaera mucosa</name>
    <dbReference type="NCBI Taxonomy" id="3030827"/>
    <lineage>
        <taxon>Bacteria</taxon>
        <taxon>Pseudomonadati</taxon>
        <taxon>Planctomycetota</taxon>
        <taxon>Planctomycetia</taxon>
        <taxon>Isosphaerales</taxon>
        <taxon>Isosphaeraceae</taxon>
        <taxon>Paludisphaera</taxon>
    </lineage>
</organism>
<dbReference type="EMBL" id="JARRAG010000001">
    <property type="protein sequence ID" value="MDG3003208.1"/>
    <property type="molecule type" value="Genomic_DNA"/>
</dbReference>
<keyword evidence="1" id="KW-0812">Transmembrane</keyword>
<feature type="transmembrane region" description="Helical" evidence="1">
    <location>
        <begin position="183"/>
        <end position="203"/>
    </location>
</feature>
<keyword evidence="1" id="KW-0472">Membrane</keyword>
<sequence>MPRTISCEQCKTVLNLPDQVPAGKRLKCPKCAHRFTVTPNDANSASTRPGEIDAANTSTYEIPKGGFPILDDLPSPRAEGDLRETFDLPMLAGDAEKSIGNASAAISDAAALFKEETRRKKKAVGAEARAHARRCSRCGGLVPKGMSLCPTCGTDQDTGMHIGLEDDLYPPPPPPPSGIPLHIAIPGIFCALAGGLLTLLAIIQSVRVPAGMYQYGWLMLGVVAGYGVYGSVQFLRGKSLKVLLLALTLGAIVDVIALIGVPIFEANFADQSDVVTRSTATADDPYANELSDYEYKPLVDRLDQQRITLGVTFIIVYALFSVYLNSPPVKRFFAKRQAAF</sequence>
<comment type="caution">
    <text evidence="2">The sequence shown here is derived from an EMBL/GenBank/DDBJ whole genome shotgun (WGS) entry which is preliminary data.</text>
</comment>
<dbReference type="Proteomes" id="UP001216907">
    <property type="component" value="Unassembled WGS sequence"/>
</dbReference>
<dbReference type="RefSeq" id="WP_277859562.1">
    <property type="nucleotide sequence ID" value="NZ_JARRAG010000001.1"/>
</dbReference>
<evidence type="ECO:0000313" key="3">
    <source>
        <dbReference type="Proteomes" id="UP001216907"/>
    </source>
</evidence>
<feature type="transmembrane region" description="Helical" evidence="1">
    <location>
        <begin position="215"/>
        <end position="235"/>
    </location>
</feature>
<keyword evidence="1" id="KW-1133">Transmembrane helix</keyword>
<reference evidence="2 3" key="1">
    <citation type="submission" date="2023-03" db="EMBL/GenBank/DDBJ databases">
        <title>Paludisphaera mucosa sp. nov. a novel planctomycete from northern fen.</title>
        <authorList>
            <person name="Ivanova A."/>
        </authorList>
    </citation>
    <scope>NUCLEOTIDE SEQUENCE [LARGE SCALE GENOMIC DNA]</scope>
    <source>
        <strain evidence="2 3">Pla2</strain>
    </source>
</reference>
<proteinExistence type="predicted"/>
<name>A0ABT6F717_9BACT</name>
<evidence type="ECO:0008006" key="4">
    <source>
        <dbReference type="Google" id="ProtNLM"/>
    </source>
</evidence>
<feature type="transmembrane region" description="Helical" evidence="1">
    <location>
        <begin position="307"/>
        <end position="326"/>
    </location>
</feature>
<feature type="transmembrane region" description="Helical" evidence="1">
    <location>
        <begin position="242"/>
        <end position="264"/>
    </location>
</feature>
<evidence type="ECO:0000256" key="1">
    <source>
        <dbReference type="SAM" id="Phobius"/>
    </source>
</evidence>
<accession>A0ABT6F717</accession>
<protein>
    <recommendedName>
        <fullName evidence="4">Zinc finger/thioredoxin putative domain-containing protein</fullName>
    </recommendedName>
</protein>
<gene>
    <name evidence="2" type="ORF">PZE19_05470</name>
</gene>